<proteinExistence type="predicted"/>
<evidence type="ECO:0000256" key="9">
    <source>
        <dbReference type="ARBA" id="ARBA00046145"/>
    </source>
</evidence>
<evidence type="ECO:0000256" key="1">
    <source>
        <dbReference type="ARBA" id="ARBA00011440"/>
    </source>
</evidence>
<dbReference type="Proteomes" id="UP000009022">
    <property type="component" value="Unassembled WGS sequence"/>
</dbReference>
<dbReference type="PANTHER" id="PTHR10614:SF13">
    <property type="entry name" value="INSULIN RECEPTOR SUBSTRATE 1"/>
    <property type="match status" value="1"/>
</dbReference>
<sequence>MKGTTDVRKRGYLKKIKNSRKRYYVLRLDSEAGPGRLECYDNEKKFNQNGQPRSVIQLSDCHKVTEISNDKHQYCLGFYTNDDCYGLYAESAEELESWRVAAEEVKNPKHHKSRSNENIWQVTLSDRGIAKSKQLAGAYNLELLPMEMKLCRLGSANTKQPLILKYSSIRRCGHSDSYFFIETGRSSCIGPGELWMDVDDKAIAELIHEKALA</sequence>
<evidence type="ECO:0000256" key="6">
    <source>
        <dbReference type="ARBA" id="ARBA00022782"/>
    </source>
</evidence>
<dbReference type="GO" id="GO:0005158">
    <property type="term" value="F:insulin receptor binding"/>
    <property type="evidence" value="ECO:0007669"/>
    <property type="project" value="InterPro"/>
</dbReference>
<dbReference type="KEGG" id="tad:TRIADDRAFT_28050"/>
<dbReference type="STRING" id="10228.B3S138"/>
<keyword evidence="3" id="KW-0597">Phosphoprotein</keyword>
<dbReference type="SMART" id="SM00233">
    <property type="entry name" value="PH"/>
    <property type="match status" value="1"/>
</dbReference>
<dbReference type="PhylomeDB" id="B3S138"/>
<dbReference type="FunCoup" id="B3S138">
    <property type="interactions" value="197"/>
</dbReference>
<accession>B3S138</accession>
<dbReference type="GO" id="GO:0048477">
    <property type="term" value="P:oogenesis"/>
    <property type="evidence" value="ECO:0007669"/>
    <property type="project" value="UniProtKB-KW"/>
</dbReference>
<dbReference type="SUPFAM" id="SSF50729">
    <property type="entry name" value="PH domain-like"/>
    <property type="match status" value="2"/>
</dbReference>
<dbReference type="Gene3D" id="2.30.29.30">
    <property type="entry name" value="Pleckstrin-homology domain (PH domain)/Phosphotyrosine-binding domain (PTB)"/>
    <property type="match status" value="2"/>
</dbReference>
<dbReference type="EMBL" id="DS985247">
    <property type="protein sequence ID" value="EDV23498.1"/>
    <property type="molecule type" value="Genomic_DNA"/>
</dbReference>
<evidence type="ECO:0000256" key="3">
    <source>
        <dbReference type="ARBA" id="ARBA00022553"/>
    </source>
</evidence>
<dbReference type="AlphaFoldDB" id="B3S138"/>
<evidence type="ECO:0000256" key="4">
    <source>
        <dbReference type="ARBA" id="ARBA00022604"/>
    </source>
</evidence>
<evidence type="ECO:0000256" key="7">
    <source>
        <dbReference type="ARBA" id="ARBA00022943"/>
    </source>
</evidence>
<dbReference type="SMART" id="SM00310">
    <property type="entry name" value="PTBI"/>
    <property type="match status" value="1"/>
</dbReference>
<dbReference type="HOGENOM" id="CLU_004902_3_0_1"/>
<evidence type="ECO:0000256" key="8">
    <source>
        <dbReference type="ARBA" id="ARBA00033282"/>
    </source>
</evidence>
<organism evidence="12 13">
    <name type="scientific">Trichoplax adhaerens</name>
    <name type="common">Trichoplax reptans</name>
    <dbReference type="NCBI Taxonomy" id="10228"/>
    <lineage>
        <taxon>Eukaryota</taxon>
        <taxon>Metazoa</taxon>
        <taxon>Placozoa</taxon>
        <taxon>Uniplacotomia</taxon>
        <taxon>Trichoplacea</taxon>
        <taxon>Trichoplacidae</taxon>
        <taxon>Trichoplax</taxon>
    </lineage>
</organism>
<dbReference type="CDD" id="cd01257">
    <property type="entry name" value="PH_IRS"/>
    <property type="match status" value="1"/>
</dbReference>
<keyword evidence="6" id="KW-0221">Differentiation</keyword>
<protein>
    <recommendedName>
        <fullName evidence="2">Insulin receptor substrate 1</fullName>
    </recommendedName>
    <alternativeName>
        <fullName evidence="8">Protein chico</fullName>
    </alternativeName>
</protein>
<dbReference type="PANTHER" id="PTHR10614">
    <property type="entry name" value="INSULIN RECEPTOR SUBSTRATE"/>
    <property type="match status" value="1"/>
</dbReference>
<dbReference type="InterPro" id="IPR011993">
    <property type="entry name" value="PH-like_dom_sf"/>
</dbReference>
<evidence type="ECO:0000259" key="10">
    <source>
        <dbReference type="PROSITE" id="PS50003"/>
    </source>
</evidence>
<dbReference type="InParanoid" id="B3S138"/>
<evidence type="ECO:0000256" key="2">
    <source>
        <dbReference type="ARBA" id="ARBA00015710"/>
    </source>
</evidence>
<evidence type="ECO:0000313" key="13">
    <source>
        <dbReference type="Proteomes" id="UP000009022"/>
    </source>
</evidence>
<comment type="subunit">
    <text evidence="1">Bindings to phosphatidylinositol 3-kinase and SHP2.</text>
</comment>
<gene>
    <name evidence="12" type="ORF">TRIADDRAFT_28050</name>
</gene>
<comment type="function">
    <text evidence="9">Activates phosphatidylinositol 3-kinase when bound to the regulatory p85 subunit. May mediate the control of various cellular processes by insulin-like peptides. When phosphorylated by the insulin receptor binds specifically to various cellular proteins containing SH2 domains. Involved in control of cell proliferation, cell size, and body and organ growth throughout development. Also has a role in a signaling pathway controlling the physiological response required to endure periods of low nutrient conditions. Insulin/insulin-like growth factor (IGF) signaling pathway has a role in regulating aging and is necessary in the ovary for vitellogenic maturation.</text>
</comment>
<dbReference type="GeneID" id="6755621"/>
<feature type="domain" description="PH" evidence="10">
    <location>
        <begin position="6"/>
        <end position="107"/>
    </location>
</feature>
<dbReference type="CTD" id="6755621"/>
<evidence type="ECO:0000259" key="11">
    <source>
        <dbReference type="PROSITE" id="PS51064"/>
    </source>
</evidence>
<feature type="domain" description="IRS-type PTB" evidence="11">
    <location>
        <begin position="116"/>
        <end position="213"/>
    </location>
</feature>
<dbReference type="eggNOG" id="ENOG502QUNU">
    <property type="taxonomic scope" value="Eukaryota"/>
</dbReference>
<evidence type="ECO:0000313" key="12">
    <source>
        <dbReference type="EMBL" id="EDV23498.1"/>
    </source>
</evidence>
<dbReference type="RefSeq" id="XP_002114408.1">
    <property type="nucleotide sequence ID" value="XM_002114372.1"/>
</dbReference>
<dbReference type="InterPro" id="IPR001849">
    <property type="entry name" value="PH_domain"/>
</dbReference>
<evidence type="ECO:0000256" key="5">
    <source>
        <dbReference type="ARBA" id="ARBA00022737"/>
    </source>
</evidence>
<keyword evidence="5" id="KW-0677">Repeat</keyword>
<dbReference type="PROSITE" id="PS50003">
    <property type="entry name" value="PH_DOMAIN"/>
    <property type="match status" value="1"/>
</dbReference>
<dbReference type="InterPro" id="IPR002404">
    <property type="entry name" value="IRS_PTB"/>
</dbReference>
<dbReference type="SMART" id="SM01244">
    <property type="entry name" value="IRS"/>
    <property type="match status" value="1"/>
</dbReference>
<name>B3S138_TRIAD</name>
<keyword evidence="7" id="KW-0896">Oogenesis</keyword>
<dbReference type="Pfam" id="PF02174">
    <property type="entry name" value="IRS"/>
    <property type="match status" value="1"/>
</dbReference>
<dbReference type="PROSITE" id="PS51064">
    <property type="entry name" value="IRS_PTB"/>
    <property type="match status" value="1"/>
</dbReference>
<keyword evidence="4" id="KW-0341">Growth regulation</keyword>
<dbReference type="InterPro" id="IPR039011">
    <property type="entry name" value="IRS"/>
</dbReference>
<dbReference type="OMA" id="HRICLTH"/>
<dbReference type="GO" id="GO:0008286">
    <property type="term" value="P:insulin receptor signaling pathway"/>
    <property type="evidence" value="ECO:0007669"/>
    <property type="project" value="InterPro"/>
</dbReference>
<keyword evidence="13" id="KW-1185">Reference proteome</keyword>
<dbReference type="OrthoDB" id="946068at2759"/>
<dbReference type="PRINTS" id="PR00628">
    <property type="entry name" value="INSULINRSI"/>
</dbReference>
<dbReference type="Pfam" id="PF00169">
    <property type="entry name" value="PH"/>
    <property type="match status" value="1"/>
</dbReference>
<reference evidence="12 13" key="1">
    <citation type="journal article" date="2008" name="Nature">
        <title>The Trichoplax genome and the nature of placozoans.</title>
        <authorList>
            <person name="Srivastava M."/>
            <person name="Begovic E."/>
            <person name="Chapman J."/>
            <person name="Putnam N.H."/>
            <person name="Hellsten U."/>
            <person name="Kawashima T."/>
            <person name="Kuo A."/>
            <person name="Mitros T."/>
            <person name="Salamov A."/>
            <person name="Carpenter M.L."/>
            <person name="Signorovitch A.Y."/>
            <person name="Moreno M.A."/>
            <person name="Kamm K."/>
            <person name="Grimwood J."/>
            <person name="Schmutz J."/>
            <person name="Shapiro H."/>
            <person name="Grigoriev I.V."/>
            <person name="Buss L.W."/>
            <person name="Schierwater B."/>
            <person name="Dellaporta S.L."/>
            <person name="Rokhsar D.S."/>
        </authorList>
    </citation>
    <scope>NUCLEOTIDE SEQUENCE [LARGE SCALE GENOMIC DNA]</scope>
    <source>
        <strain evidence="12 13">Grell-BS-1999</strain>
    </source>
</reference>